<evidence type="ECO:0000313" key="2">
    <source>
        <dbReference type="Proteomes" id="UP000451860"/>
    </source>
</evidence>
<gene>
    <name evidence="1" type="ORF">GB883_10745</name>
</gene>
<dbReference type="RefSeq" id="WP_152204266.1">
    <property type="nucleotide sequence ID" value="NZ_VUKF01000047.1"/>
</dbReference>
<dbReference type="NCBIfam" id="NF040618">
    <property type="entry name" value="PPA1309_fam"/>
    <property type="match status" value="1"/>
</dbReference>
<protein>
    <submittedName>
        <fullName evidence="1">Uncharacterized protein</fullName>
    </submittedName>
</protein>
<dbReference type="AlphaFoldDB" id="A0A7J5UPH6"/>
<dbReference type="Proteomes" id="UP000451860">
    <property type="component" value="Unassembled WGS sequence"/>
</dbReference>
<comment type="caution">
    <text evidence="1">The sequence shown here is derived from an EMBL/GenBank/DDBJ whole genome shotgun (WGS) entry which is preliminary data.</text>
</comment>
<reference evidence="1 2" key="1">
    <citation type="submission" date="2019-10" db="EMBL/GenBank/DDBJ databases">
        <title>Georgenia wutianyii sp. nov. and Georgenia yuyongxinii sp. nov. isolated from plateau pika (Ochotona curzoniae) in the Qinghai-Tibet plateau of China.</title>
        <authorList>
            <person name="Tian Z."/>
        </authorList>
    </citation>
    <scope>NUCLEOTIDE SEQUENCE [LARGE SCALE GENOMIC DNA]</scope>
    <source>
        <strain evidence="1 2">DSM 21501</strain>
    </source>
</reference>
<keyword evidence="2" id="KW-1185">Reference proteome</keyword>
<dbReference type="InterPro" id="IPR047681">
    <property type="entry name" value="PPA1309-like"/>
</dbReference>
<dbReference type="OrthoDB" id="3266223at2"/>
<accession>A0A7J5UPH6</accession>
<sequence>MSEQPTTSPSPRVHALRSAVLDVERHVASLGWDGPVFVFALVRTADALAAAPGLAAELPEDSVRLAAEDPEHLTSVQQEGLPDADTLEELLGHLAWPDAVDGAAVVVERMVVPPEAESGMPADPQAAVDYLMNHPDREDVRMAAGVLRTGESWCVLRARSHDSDDAVAGSPDAVPGLVEALRATFA</sequence>
<evidence type="ECO:0000313" key="1">
    <source>
        <dbReference type="EMBL" id="KAE8764120.1"/>
    </source>
</evidence>
<dbReference type="EMBL" id="WHJE01000043">
    <property type="protein sequence ID" value="KAE8764120.1"/>
    <property type="molecule type" value="Genomic_DNA"/>
</dbReference>
<proteinExistence type="predicted"/>
<name>A0A7J5UPH6_9MICO</name>
<organism evidence="1 2">
    <name type="scientific">Georgenia thermotolerans</name>
    <dbReference type="NCBI Taxonomy" id="527326"/>
    <lineage>
        <taxon>Bacteria</taxon>
        <taxon>Bacillati</taxon>
        <taxon>Actinomycetota</taxon>
        <taxon>Actinomycetes</taxon>
        <taxon>Micrococcales</taxon>
        <taxon>Bogoriellaceae</taxon>
        <taxon>Georgenia</taxon>
    </lineage>
</organism>